<keyword evidence="1" id="KW-0808">Transferase</keyword>
<dbReference type="InterPro" id="IPR038080">
    <property type="entry name" value="KapB_sf"/>
</dbReference>
<evidence type="ECO:0000313" key="2">
    <source>
        <dbReference type="EMBL" id="WEY86093.1"/>
    </source>
</evidence>
<dbReference type="GO" id="GO:0016301">
    <property type="term" value="F:kinase activity"/>
    <property type="evidence" value="ECO:0007669"/>
    <property type="project" value="UniProtKB-KW"/>
</dbReference>
<evidence type="ECO:0000313" key="3">
    <source>
        <dbReference type="Proteomes" id="UP000032247"/>
    </source>
</evidence>
<dbReference type="STRING" id="483913.AN935_15785"/>
<dbReference type="Pfam" id="PF08810">
    <property type="entry name" value="KapB"/>
    <property type="match status" value="1"/>
</dbReference>
<dbReference type="SMART" id="SM01298">
    <property type="entry name" value="KapB"/>
    <property type="match status" value="1"/>
</dbReference>
<organism evidence="1 3">
    <name type="scientific">Bacillus subtilis</name>
    <dbReference type="NCBI Taxonomy" id="1423"/>
    <lineage>
        <taxon>Bacteria</taxon>
        <taxon>Bacillati</taxon>
        <taxon>Bacillota</taxon>
        <taxon>Bacilli</taxon>
        <taxon>Bacillales</taxon>
        <taxon>Bacillaceae</taxon>
        <taxon>Bacillus</taxon>
    </lineage>
</organism>
<dbReference type="SUPFAM" id="SSF141251">
    <property type="entry name" value="Kinase-associated protein B-like"/>
    <property type="match status" value="1"/>
</dbReference>
<keyword evidence="1" id="KW-0418">Kinase</keyword>
<dbReference type="InterPro" id="IPR014916">
    <property type="entry name" value="KapB"/>
</dbReference>
<evidence type="ECO:0000313" key="1">
    <source>
        <dbReference type="EMBL" id="KIU05331.1"/>
    </source>
</evidence>
<dbReference type="PATRIC" id="fig|1423.173.peg.3862"/>
<dbReference type="Proteomes" id="UP001214898">
    <property type="component" value="Chromosome"/>
</dbReference>
<name>A0A0D1KQ63_BACIU</name>
<keyword evidence="2" id="KW-0449">Lipoprotein</keyword>
<protein>
    <submittedName>
        <fullName evidence="2">Kinase-associated lipoprotein KapB</fullName>
    </submittedName>
    <submittedName>
        <fullName evidence="1">Kinase-associated protein B</fullName>
    </submittedName>
</protein>
<proteinExistence type="predicted"/>
<dbReference type="EMBL" id="CP120576">
    <property type="protein sequence ID" value="WEY86093.1"/>
    <property type="molecule type" value="Genomic_DNA"/>
</dbReference>
<dbReference type="Proteomes" id="UP000032247">
    <property type="component" value="Unassembled WGS sequence"/>
</dbReference>
<dbReference type="EMBL" id="JXBC01000013">
    <property type="protein sequence ID" value="KIU05331.1"/>
    <property type="molecule type" value="Genomic_DNA"/>
</dbReference>
<reference evidence="1 3" key="1">
    <citation type="submission" date="2014-12" db="EMBL/GenBank/DDBJ databases">
        <title>Comparative genome analysis of Bacillus coagulans HM-08, Clostridium butyricum HM-68, Bacillus subtilis HM-66 and Bacillus licheniformis BL-09.</title>
        <authorList>
            <person name="Zhang H."/>
        </authorList>
    </citation>
    <scope>NUCLEOTIDE SEQUENCE [LARGE SCALE GENOMIC DNA]</scope>
    <source>
        <strain evidence="1 3">HM-66</strain>
    </source>
</reference>
<accession>A0A0D1KQ63</accession>
<sequence length="128" mass="14636">MSTFEIGSIVKGFYKTGVYIGEITACRPQHYLVKVKAVLTHPSQGDLHHPKQADVPFFHERKALAYGEQTNIPHHMVKPYDGEVPDYTESLREATAQLRAKLNEDGSEWAKRSLHNLDILEKEYFNLP</sequence>
<dbReference type="AlphaFoldDB" id="A0A0D1KQ63"/>
<dbReference type="Gene3D" id="2.30.30.430">
    <property type="entry name" value="Kinase associated protein B domain"/>
    <property type="match status" value="1"/>
</dbReference>
<reference evidence="2" key="2">
    <citation type="submission" date="2023-03" db="EMBL/GenBank/DDBJ databases">
        <title>Complete genome sequences of 52 Bacillus and Priestia strains isolated from West-African fermentations and 26 reference strains from the DSMZ collection.</title>
        <authorList>
            <person name="Wiedenbein E.S."/>
            <person name="Canoy T.S."/>
            <person name="Hui Y."/>
            <person name="Parkouda C."/>
            <person name="Dawende C."/>
            <person name="Ametefe E."/>
            <person name="Jespersen L."/>
            <person name="Nielsen D.S."/>
        </authorList>
    </citation>
    <scope>NUCLEOTIDE SEQUENCE</scope>
    <source>
        <strain evidence="2">PRO56</strain>
    </source>
</reference>
<gene>
    <name evidence="2" type="primary">kapB</name>
    <name evidence="2" type="ORF">P5633_08220</name>
    <name evidence="1" type="ORF">SC09_contig4orf00075</name>
</gene>